<dbReference type="AlphaFoldDB" id="A0A437UIJ0"/>
<evidence type="ECO:0000313" key="2">
    <source>
        <dbReference type="EMBL" id="RVU93388.1"/>
    </source>
</evidence>
<dbReference type="InterPro" id="IPR036291">
    <property type="entry name" value="NAD(P)-bd_dom_sf"/>
</dbReference>
<dbReference type="RefSeq" id="WP_016179675.1">
    <property type="nucleotide sequence ID" value="NZ_CAAKNX010000153.1"/>
</dbReference>
<sequence length="313" mass="34628">MNKLILTGVDGNLGGQAAEYLLTIAEKDRLVFCGYDPASLEKFSAHGVETRETNFNHVEGLAEKFAGGEVLALISMPFVGEKRQAAHKNVVDAAKAAGVKKIVYTSLVNAADPENPSIEKIDHAFTEKYIEESGLDYIFLRNSQYAEAMITNYFTYVKGDGVLTNSQGDGKMAYISRKDCAKAVAYALNNQTLHHQILNINGKELMTISDFIAIGNEVTGNKVSYKEISDEENYAVFDAMGVPRTTEGKFKEDSEAPFSSEGMVTFAQAIRENKMAEHTDDFEKLTGDTPLTVRYMFEHAEEFQVGERHSKDV</sequence>
<dbReference type="PANTHER" id="PTHR47129">
    <property type="entry name" value="QUINONE OXIDOREDUCTASE 2"/>
    <property type="match status" value="1"/>
</dbReference>
<dbReference type="Gene3D" id="3.40.50.720">
    <property type="entry name" value="NAD(P)-binding Rossmann-like Domain"/>
    <property type="match status" value="1"/>
</dbReference>
<feature type="domain" description="NAD(P)-binding" evidence="1">
    <location>
        <begin position="9"/>
        <end position="190"/>
    </location>
</feature>
<dbReference type="PANTHER" id="PTHR47129:SF1">
    <property type="entry name" value="NMRA-LIKE DOMAIN-CONTAINING PROTEIN"/>
    <property type="match status" value="1"/>
</dbReference>
<dbReference type="Gene3D" id="3.90.25.10">
    <property type="entry name" value="UDP-galactose 4-epimerase, domain 1"/>
    <property type="match status" value="1"/>
</dbReference>
<dbReference type="InterPro" id="IPR052718">
    <property type="entry name" value="NmrA-type_oxidoreductase"/>
</dbReference>
<dbReference type="Pfam" id="PF13460">
    <property type="entry name" value="NAD_binding_10"/>
    <property type="match status" value="1"/>
</dbReference>
<organism evidence="2 3">
    <name type="scientific">Enterococcus avium</name>
    <name type="common">Streptococcus avium</name>
    <dbReference type="NCBI Taxonomy" id="33945"/>
    <lineage>
        <taxon>Bacteria</taxon>
        <taxon>Bacillati</taxon>
        <taxon>Bacillota</taxon>
        <taxon>Bacilli</taxon>
        <taxon>Lactobacillales</taxon>
        <taxon>Enterococcaceae</taxon>
        <taxon>Enterococcus</taxon>
    </lineage>
</organism>
<reference evidence="2 3" key="1">
    <citation type="submission" date="2018-12" db="EMBL/GenBank/DDBJ databases">
        <title>A novel vanA-carrying plasmid in a clinical isolate of Enterococcus avium.</title>
        <authorList>
            <person name="Bernasconi O.J."/>
            <person name="Luzzaro F."/>
            <person name="Endimiani A."/>
        </authorList>
    </citation>
    <scope>NUCLEOTIDE SEQUENCE [LARGE SCALE GENOMIC DNA]</scope>
    <source>
        <strain evidence="2 3">LC0559/18</strain>
    </source>
</reference>
<dbReference type="SUPFAM" id="SSF51735">
    <property type="entry name" value="NAD(P)-binding Rossmann-fold domains"/>
    <property type="match status" value="1"/>
</dbReference>
<accession>A0A437UIJ0</accession>
<proteinExistence type="predicted"/>
<protein>
    <submittedName>
        <fullName evidence="2">Nucleoside-diphosphate sugar epimerase</fullName>
    </submittedName>
</protein>
<dbReference type="EMBL" id="RYZS01000001">
    <property type="protein sequence ID" value="RVU93388.1"/>
    <property type="molecule type" value="Genomic_DNA"/>
</dbReference>
<dbReference type="Proteomes" id="UP000288388">
    <property type="component" value="Unassembled WGS sequence"/>
</dbReference>
<dbReference type="InterPro" id="IPR016040">
    <property type="entry name" value="NAD(P)-bd_dom"/>
</dbReference>
<gene>
    <name evidence="2" type="ORF">EK398_00115</name>
</gene>
<comment type="caution">
    <text evidence="2">The sequence shown here is derived from an EMBL/GenBank/DDBJ whole genome shotgun (WGS) entry which is preliminary data.</text>
</comment>
<evidence type="ECO:0000313" key="3">
    <source>
        <dbReference type="Proteomes" id="UP000288388"/>
    </source>
</evidence>
<evidence type="ECO:0000259" key="1">
    <source>
        <dbReference type="Pfam" id="PF13460"/>
    </source>
</evidence>
<name>A0A437UIJ0_ENTAV</name>